<dbReference type="AlphaFoldDB" id="E3EL95"/>
<accession>E3EL95</accession>
<protein>
    <recommendedName>
        <fullName evidence="1">YopX protein domain-containing protein</fullName>
    </recommendedName>
</protein>
<sequence length="137" mass="16213">MNEMKFKIWDQKEHKMYKWLNGEPQEELIEHFLESVEIMGLTFFKRPGQKYLLYSGQKDKLENEYCDGDIVKVNKFTFESSAPLPENLIVRNYGGMFQLFRGKESLMGLHLSYIEDGEIVGNIYENPEMLELMNKND</sequence>
<evidence type="ECO:0000313" key="3">
    <source>
        <dbReference type="Proteomes" id="UP000006868"/>
    </source>
</evidence>
<evidence type="ECO:0000313" key="2">
    <source>
        <dbReference type="EMBL" id="ADO59927.1"/>
    </source>
</evidence>
<reference evidence="2 3" key="1">
    <citation type="journal article" date="2011" name="J. Bacteriol.">
        <title>Complete genome sequence of Paenibacillus polymyxa SC2, a strain of plant growth-promoting Rhizobacterium with broad-spectrum antimicrobial activity.</title>
        <authorList>
            <person name="Ma M."/>
            <person name="Wang C."/>
            <person name="Ding Y."/>
            <person name="Li L."/>
            <person name="Shen D."/>
            <person name="Jiang X."/>
            <person name="Guan D."/>
            <person name="Cao F."/>
            <person name="Chen H."/>
            <person name="Feng R."/>
            <person name="Wang X."/>
            <person name="Ge Y."/>
            <person name="Yao L."/>
            <person name="Bing X."/>
            <person name="Yang X."/>
            <person name="Li J."/>
            <person name="Du B."/>
        </authorList>
    </citation>
    <scope>NUCLEOTIDE SEQUENCE [LARGE SCALE GENOMIC DNA]</scope>
    <source>
        <strain evidence="2 3">SC2</strain>
        <plasmid evidence="3">pSC2</plasmid>
    </source>
</reference>
<name>E3EL95_PAEPS</name>
<dbReference type="InterPro" id="IPR023385">
    <property type="entry name" value="YopX-like_C"/>
</dbReference>
<gene>
    <name evidence="2" type="ORF">PPSC2_28535</name>
</gene>
<dbReference type="OrthoDB" id="1809393at2"/>
<keyword evidence="2" id="KW-0614">Plasmid</keyword>
<dbReference type="InterPro" id="IPR019096">
    <property type="entry name" value="YopX_protein"/>
</dbReference>
<feature type="domain" description="YopX protein" evidence="1">
    <location>
        <begin position="5"/>
        <end position="131"/>
    </location>
</feature>
<dbReference type="RefSeq" id="WP_013386341.1">
    <property type="nucleotide sequence ID" value="NC_014628.2"/>
</dbReference>
<dbReference type="SUPFAM" id="SSF159006">
    <property type="entry name" value="YopX-like"/>
    <property type="match status" value="1"/>
</dbReference>
<dbReference type="HOGENOM" id="CLU_1863219_0_0_9"/>
<geneLocation type="plasmid" evidence="2 3">
    <name>pSC2</name>
</geneLocation>
<dbReference type="Pfam" id="PF09643">
    <property type="entry name" value="YopX"/>
    <property type="match status" value="1"/>
</dbReference>
<dbReference type="PATRIC" id="fig|886882.15.peg.6055"/>
<dbReference type="KEGG" id="ppm:PPSC2_28535"/>
<evidence type="ECO:0000259" key="1">
    <source>
        <dbReference type="Pfam" id="PF09643"/>
    </source>
</evidence>
<organism evidence="2 3">
    <name type="scientific">Paenibacillus polymyxa (strain SC2)</name>
    <name type="common">Bacillus polymyxa</name>
    <dbReference type="NCBI Taxonomy" id="886882"/>
    <lineage>
        <taxon>Bacteria</taxon>
        <taxon>Bacillati</taxon>
        <taxon>Bacillota</taxon>
        <taxon>Bacilli</taxon>
        <taxon>Bacillales</taxon>
        <taxon>Paenibacillaceae</taxon>
        <taxon>Paenibacillus</taxon>
    </lineage>
</organism>
<dbReference type="EMBL" id="CP002214">
    <property type="protein sequence ID" value="ADO59927.1"/>
    <property type="molecule type" value="Genomic_DNA"/>
</dbReference>
<dbReference type="Proteomes" id="UP000006868">
    <property type="component" value="Plasmid pSC2"/>
</dbReference>
<dbReference type="Gene3D" id="2.30.30.290">
    <property type="entry name" value="YopX-like domains"/>
    <property type="match status" value="1"/>
</dbReference>
<proteinExistence type="predicted"/>